<dbReference type="SMART" id="SM00060">
    <property type="entry name" value="FN3"/>
    <property type="match status" value="20"/>
</dbReference>
<dbReference type="PRINTS" id="PR00014">
    <property type="entry name" value="FNTYPEIII"/>
</dbReference>
<dbReference type="FunFam" id="2.60.40.10:FF:000034">
    <property type="entry name" value="Titin isoform A"/>
    <property type="match status" value="5"/>
</dbReference>
<dbReference type="Pfam" id="PF00041">
    <property type="entry name" value="fn3"/>
    <property type="match status" value="20"/>
</dbReference>
<dbReference type="InterPro" id="IPR003961">
    <property type="entry name" value="FN3_dom"/>
</dbReference>
<feature type="domain" description="Fibronectin type-III" evidence="5">
    <location>
        <begin position="257"/>
        <end position="353"/>
    </location>
</feature>
<dbReference type="InterPro" id="IPR036116">
    <property type="entry name" value="FN3_sf"/>
</dbReference>
<evidence type="ECO:0000259" key="4">
    <source>
        <dbReference type="PROSITE" id="PS50835"/>
    </source>
</evidence>
<dbReference type="SUPFAM" id="SSF48726">
    <property type="entry name" value="Immunoglobulin"/>
    <property type="match status" value="8"/>
</dbReference>
<dbReference type="FunFam" id="2.60.40.10:FF:000135">
    <property type="entry name" value="Titin a"/>
    <property type="match status" value="1"/>
</dbReference>
<proteinExistence type="predicted"/>
<feature type="compositionally biased region" description="Basic and acidic residues" evidence="3">
    <location>
        <begin position="1032"/>
        <end position="1041"/>
    </location>
</feature>
<feature type="domain" description="Fibronectin type-III" evidence="5">
    <location>
        <begin position="2021"/>
        <end position="2117"/>
    </location>
</feature>
<feature type="domain" description="Ig-like" evidence="4">
    <location>
        <begin position="1728"/>
        <end position="1816"/>
    </location>
</feature>
<dbReference type="EMBL" id="JASDAP010000005">
    <property type="protein sequence ID" value="KAK1902749.1"/>
    <property type="molecule type" value="Genomic_DNA"/>
</dbReference>
<feature type="domain" description="Fibronectin type-III" evidence="5">
    <location>
        <begin position="1923"/>
        <end position="2017"/>
    </location>
</feature>
<dbReference type="SMART" id="SM00408">
    <property type="entry name" value="IGc2"/>
    <property type="match status" value="7"/>
</dbReference>
<feature type="domain" description="Ig-like" evidence="4">
    <location>
        <begin position="2521"/>
        <end position="2610"/>
    </location>
</feature>
<feature type="domain" description="Ig-like" evidence="4">
    <location>
        <begin position="357"/>
        <end position="444"/>
    </location>
</feature>
<dbReference type="GO" id="GO:0045214">
    <property type="term" value="P:sarcomere organization"/>
    <property type="evidence" value="ECO:0007669"/>
    <property type="project" value="TreeGrafter"/>
</dbReference>
<evidence type="ECO:0000256" key="3">
    <source>
        <dbReference type="SAM" id="MobiDB-lite"/>
    </source>
</evidence>
<feature type="domain" description="Fibronectin type-III" evidence="5">
    <location>
        <begin position="1338"/>
        <end position="1434"/>
    </location>
</feature>
<dbReference type="PANTHER" id="PTHR14340:SF13">
    <property type="entry name" value="TITIN"/>
    <property type="match status" value="1"/>
</dbReference>
<feature type="domain" description="Fibronectin type-III" evidence="5">
    <location>
        <begin position="843"/>
        <end position="935"/>
    </location>
</feature>
<dbReference type="Pfam" id="PF07679">
    <property type="entry name" value="I-set"/>
    <property type="match status" value="7"/>
</dbReference>
<evidence type="ECO:0000256" key="1">
    <source>
        <dbReference type="ARBA" id="ARBA00022737"/>
    </source>
</evidence>
<dbReference type="InterPro" id="IPR013783">
    <property type="entry name" value="Ig-like_fold"/>
</dbReference>
<dbReference type="Proteomes" id="UP001228049">
    <property type="component" value="Unassembled WGS sequence"/>
</dbReference>
<feature type="domain" description="Fibronectin type-III" evidence="5">
    <location>
        <begin position="56"/>
        <end position="150"/>
    </location>
</feature>
<feature type="domain" description="Fibronectin type-III" evidence="5">
    <location>
        <begin position="453"/>
        <end position="546"/>
    </location>
</feature>
<keyword evidence="1" id="KW-0677">Repeat</keyword>
<evidence type="ECO:0000256" key="2">
    <source>
        <dbReference type="ARBA" id="ARBA00023319"/>
    </source>
</evidence>
<feature type="domain" description="Ig-like" evidence="4">
    <location>
        <begin position="646"/>
        <end position="732"/>
    </location>
</feature>
<dbReference type="FunFam" id="2.60.40.10:FF:000031">
    <property type="entry name" value="Myosin-binding protein C, slow type"/>
    <property type="match status" value="2"/>
</dbReference>
<dbReference type="InterPro" id="IPR003599">
    <property type="entry name" value="Ig_sub"/>
</dbReference>
<dbReference type="InterPro" id="IPR013098">
    <property type="entry name" value="Ig_I-set"/>
</dbReference>
<dbReference type="PANTHER" id="PTHR14340">
    <property type="entry name" value="MICROFIBRIL-ASSOCIATED GLYCOPROTEIN 3"/>
    <property type="match status" value="1"/>
</dbReference>
<feature type="domain" description="Fibronectin type-III" evidence="5">
    <location>
        <begin position="1534"/>
        <end position="1628"/>
    </location>
</feature>
<comment type="caution">
    <text evidence="6">The sequence shown here is derived from an EMBL/GenBank/DDBJ whole genome shotgun (WGS) entry which is preliminary data.</text>
</comment>
<evidence type="ECO:0000313" key="6">
    <source>
        <dbReference type="EMBL" id="KAK1902749.1"/>
    </source>
</evidence>
<dbReference type="Gene3D" id="2.60.40.10">
    <property type="entry name" value="Immunoglobulins"/>
    <property type="match status" value="27"/>
</dbReference>
<dbReference type="InterPro" id="IPR036179">
    <property type="entry name" value="Ig-like_dom_sf"/>
</dbReference>
<dbReference type="GO" id="GO:0048738">
    <property type="term" value="P:cardiac muscle tissue development"/>
    <property type="evidence" value="ECO:0007669"/>
    <property type="project" value="TreeGrafter"/>
</dbReference>
<dbReference type="FunFam" id="2.60.40.10:FF:000012">
    <property type="entry name" value="titin isoform X1"/>
    <property type="match status" value="1"/>
</dbReference>
<feature type="domain" description="Fibronectin type-III" evidence="5">
    <location>
        <begin position="1631"/>
        <end position="1724"/>
    </location>
</feature>
<feature type="domain" description="Fibronectin type-III" evidence="5">
    <location>
        <begin position="2320"/>
        <end position="2415"/>
    </location>
</feature>
<dbReference type="FunFam" id="2.60.40.10:FF:000073">
    <property type="entry name" value="titin isoform X1"/>
    <property type="match status" value="2"/>
</dbReference>
<feature type="domain" description="Fibronectin type-III" evidence="5">
    <location>
        <begin position="549"/>
        <end position="642"/>
    </location>
</feature>
<dbReference type="FunFam" id="2.60.40.10:FF:000112">
    <property type="entry name" value="Titin a"/>
    <property type="match status" value="2"/>
</dbReference>
<dbReference type="SUPFAM" id="SSF49265">
    <property type="entry name" value="Fibronectin type III"/>
    <property type="match status" value="12"/>
</dbReference>
<feature type="domain" description="Ig-like" evidence="4">
    <location>
        <begin position="1438"/>
        <end position="1525"/>
    </location>
</feature>
<feature type="domain" description="Fibronectin type-III" evidence="5">
    <location>
        <begin position="156"/>
        <end position="251"/>
    </location>
</feature>
<feature type="domain" description="Fibronectin type-III" evidence="5">
    <location>
        <begin position="2421"/>
        <end position="2517"/>
    </location>
</feature>
<dbReference type="SMART" id="SM00409">
    <property type="entry name" value="IG"/>
    <property type="match status" value="7"/>
</dbReference>
<dbReference type="GO" id="GO:0008307">
    <property type="term" value="F:structural constituent of muscle"/>
    <property type="evidence" value="ECO:0007669"/>
    <property type="project" value="TreeGrafter"/>
</dbReference>
<dbReference type="FunFam" id="2.60.40.10:FF:000002">
    <property type="entry name" value="Titin a"/>
    <property type="match status" value="5"/>
</dbReference>
<gene>
    <name evidence="6" type="ORF">KUDE01_005709</name>
</gene>
<feature type="domain" description="Fibronectin type-III" evidence="5">
    <location>
        <begin position="939"/>
        <end position="1035"/>
    </location>
</feature>
<evidence type="ECO:0000313" key="7">
    <source>
        <dbReference type="Proteomes" id="UP001228049"/>
    </source>
</evidence>
<feature type="region of interest" description="Disordered" evidence="3">
    <location>
        <begin position="1021"/>
        <end position="1041"/>
    </location>
</feature>
<dbReference type="PROSITE" id="PS50835">
    <property type="entry name" value="IG_LIKE"/>
    <property type="match status" value="6"/>
</dbReference>
<evidence type="ECO:0000259" key="5">
    <source>
        <dbReference type="PROSITE" id="PS50853"/>
    </source>
</evidence>
<dbReference type="InterPro" id="IPR003598">
    <property type="entry name" value="Ig_sub2"/>
</dbReference>
<reference evidence="6" key="1">
    <citation type="submission" date="2023-04" db="EMBL/GenBank/DDBJ databases">
        <title>Chromosome-level genome of Chaenocephalus aceratus.</title>
        <authorList>
            <person name="Park H."/>
        </authorList>
    </citation>
    <scope>NUCLEOTIDE SEQUENCE</scope>
    <source>
        <strain evidence="6">DE</strain>
        <tissue evidence="6">Muscle</tissue>
    </source>
</reference>
<sequence>MAEAARLELKNTDFKAHITVKEAIRVDGGLYTLLVKNVGGEKLVNINVKVLDRPGPPDGPISIYGVTNEKCSIAWKSPLQDGGSDISHYIVERRETSRLVWTVVEQKVQTLNLKITKLLPGNEYIFRVIPVNKYGVGEPLESEAMIAKNPFVPPNAPTEVEVSTITKDSMVVTWDRPTSDGGNSIQGYVVEKRDKDGVRWTRCNKRTVSELRFRVTGLLENHSYEFRVSAENAGGVGTPSEPIVYYKALDPIFKAGPPNNPKVVDTSRSTVSLTWGKPIYDGGCEIQAYIVEACNQISDEWVMCTPPTGITETKFTVKKLLEKHEYTFRVCAINKVGVGEHADVPGKILLEEKLEAPDLDLDTDMRKMINIRSASTLRLFVPVRGRPAPEVKWGKAEGEIKETAMIDNTGNYASLVIENVDRFDTGKYTLTAENASGVKSVFISVRVLDSPGPPANFMVKEITKNSVTLTWEPPILDGGSKIKHYLVEKRESTRKVYSTITTCNKMTWKVEPLPEGGIFFFRVVAENEYGVGLPAKTIEPVKISEKPQPPGKVSVVDVTSKTVTLTWEKPEHDGGSRISYYEVEMSTKDSEAWSLCASGKSLETVVTNLRKGEEYMFRVIAVNDKGKSDARQLAQTVLAKDLVIEPSVRPKMSTYSVQVGYDLKIEVPTAGHPKPTITWTKDGAALKQTTRVNVTDSARTTTLTIKDATRDDGGMYSINIANAMASKDATIEVITLDKPGPATGPVKLEDVSAESLTLAWEPPTYTGGCPISNYVVEKRDTTTTNWVVVSATVARTTLKVANLKTGSEYQFRIYAENKYGKSYAIDSEPVLAQYPFQEPGPPGTPFVSLYSKDYMVVEWHKPPTDGGSAILGYHLERKEKNSILWTKINKMLIQDCRYKSTPLEEGIEYEYRVYAENIVGIGKCSKVSEVYVARDPCYPPGRPEAVIVTRHSVKLRWTAPEYDGGSLITGYVVEKRDLPEGKWMKASFANVLDHEFTVSGLTEDNKYDFKIIARNGAGAISKPSESTGSITAKDEVDPPKYETDSMYNQTIVINAGENFNLEASVGGKPIPTAQWFKGSVEVENSSRAEIKNTDFKALLAVKDAIRVDGGQYTLILTNVAGSKTVPFSVKVLDRPGPPEGPLTVSNATEEKCSLSWLPPRHDGGAGISTYVIQKRETSRLAWTVVSSDCGATMFKVTKLLKGNEYIFRVMAVNKYGLGEPLESVPVIMRNPFVTPSSPQELEITNITRDSMTVCWNRPESNGGSEIVGYIVEKRDRAGVRWTKCNKRRVTDLRFRVTGLTEDHEYEFMVSAENAAGVGKPSPPLPYTKACDPSFEPGCPSNAHVVSTTKDTISLAWHRPIYDGGCEIQGYAVEITKAEEEEWSLCTPPSGVKDPKLTITKLIEHQEYKVRICAINKLGVGEPTEIEGVVKPLDKIDPPEVILDAVLRKGIVVRAGGSMRICIPFKGRPTPEISWAKDGGELTSKAQIDTGEEQTQLTIDICDRYDAGKYILNLENSAGTKSAFVAVKVLDTPGAPVNLTVKDIKRESVTLTWEPPLIDGGARINNYLVEKRESNRIVYSNVENKCTKTSYRITGLTEGTIYYFRILAENEFGVGEAVETEHAVKTSEPPLSVGKVTLTEVTKTSASFSWEKPVHDGGSRINGYYIEMQPVGSEEWVVAATTKTCEGTVLGLSSGHEYLFRVTAFNEKGKSDPRPLAAPVTAKDVTVLPGFTMSANTFSLQTGEDLKIEIPVIGRPAPKVEWSKDGQALKETTRLNVTSTPTSTKLCIKEANREDSGKYTITATSSLGTATEEMTVVILEKPGPPTGPVKVEEVSSNYVLISWEPPVYTGGCQINNYIVEKKDTTTTAWQIVSATIARSTIKVTNLKTGVEYQFRVSAENRYGKSSAILSPNVIAQYPFSEPAAPGTPIISAATKDNMVVEWKVPTNNGGSPILGYHLERKEKNSLLWTKLNKLLIPDTHFKTTELEEGIEYEFKVFAENIAGVSPASKVSECTVARDPCDPPGTPEAIDITRNHVALQWTRPQYDGGSTITGYFIERRKHPDTRWMKASFTNIIDTNYIITGLTEDCVYEFRVVARNAAGIYSRPSESTGEITAKDEIEAPEAILDSKFKDLTVVRAGETFIIDADYTGKPLPEVSWLKEGKEIDQTTPRMEVKTTLTRTILTVKECIRVDGGHFVLKLVNVGGIKMIPVNVKVLDRPGPPDGPLEVKGVTSEKCYLHWSHPSHDGGASISHYIIEKRETSRLSWTMVEPMIQAISYKVTKLLPGNEYIFRVTAVNKYGIGDPLESAPVIARNPFTTPSAPSTPEPSVIARDSIVLTWERPENNGGSEIDGYVLEKRDKDGIRWTKCNKKRLTDLRFRCSGLGEGHSYEFRVSAENAAGVGKPSAPSEYIKACDAIYPPGCPNNPKVTDNSSTTVSLSWSRPIYDGGAQISGYVVEMKEAADDEWVTSTPHSGVQATNFTVKHLKENAEYNFRICAVNCEGVGEHVDLPGSVIAAEKLEAPEIELDADLRKMVNVRATATLRLFVPIRGKPEPEVKWSKADGVLNERAQIDVTSSYTMLVIENVDRFDTGKYVLTLENLSGSKSAFINVRVLDSPSAPTNLGVKDVKRNSVSISWEPPLIDGGAKISHYIVEKREQKRMAFTSICTNCVRNSYLIPDLQEGGRYYFRVLAVNELGVGLPASTDQVKVAEAPLPPGKIVWLT</sequence>
<keyword evidence="2" id="KW-0393">Immunoglobulin domain</keyword>
<dbReference type="InterPro" id="IPR007110">
    <property type="entry name" value="Ig-like_dom"/>
</dbReference>
<dbReference type="GO" id="GO:0031430">
    <property type="term" value="C:M band"/>
    <property type="evidence" value="ECO:0007669"/>
    <property type="project" value="TreeGrafter"/>
</dbReference>
<dbReference type="PROSITE" id="PS50853">
    <property type="entry name" value="FN3"/>
    <property type="match status" value="20"/>
</dbReference>
<dbReference type="FunFam" id="2.60.40.10:FF:000003">
    <property type="entry name" value="Titin isoform E"/>
    <property type="match status" value="7"/>
</dbReference>
<keyword evidence="7" id="KW-1185">Reference proteome</keyword>
<dbReference type="CDD" id="cd05748">
    <property type="entry name" value="Ig_Titin_like"/>
    <property type="match status" value="5"/>
</dbReference>
<protein>
    <submittedName>
        <fullName evidence="6">Titin</fullName>
    </submittedName>
</protein>
<feature type="domain" description="Fibronectin type-III" evidence="5">
    <location>
        <begin position="1137"/>
        <end position="1231"/>
    </location>
</feature>
<feature type="domain" description="Fibronectin type-III" evidence="5">
    <location>
        <begin position="1823"/>
        <end position="1917"/>
    </location>
</feature>
<feature type="domain" description="Ig-like" evidence="4">
    <location>
        <begin position="1039"/>
        <end position="1126"/>
    </location>
</feature>
<organism evidence="6 7">
    <name type="scientific">Dissostichus eleginoides</name>
    <name type="common">Patagonian toothfish</name>
    <name type="synonym">Dissostichus amissus</name>
    <dbReference type="NCBI Taxonomy" id="100907"/>
    <lineage>
        <taxon>Eukaryota</taxon>
        <taxon>Metazoa</taxon>
        <taxon>Chordata</taxon>
        <taxon>Craniata</taxon>
        <taxon>Vertebrata</taxon>
        <taxon>Euteleostomi</taxon>
        <taxon>Actinopterygii</taxon>
        <taxon>Neopterygii</taxon>
        <taxon>Teleostei</taxon>
        <taxon>Neoteleostei</taxon>
        <taxon>Acanthomorphata</taxon>
        <taxon>Eupercaria</taxon>
        <taxon>Perciformes</taxon>
        <taxon>Notothenioidei</taxon>
        <taxon>Nototheniidae</taxon>
        <taxon>Dissostichus</taxon>
    </lineage>
</organism>
<feature type="domain" description="Fibronectin type-III" evidence="5">
    <location>
        <begin position="2617"/>
        <end position="2710"/>
    </location>
</feature>
<dbReference type="FunFam" id="2.60.40.10:FF:000011">
    <property type="entry name" value="Titin b"/>
    <property type="match status" value="2"/>
</dbReference>
<name>A0AAD9FI84_DISEL</name>
<feature type="domain" description="Fibronectin type-III" evidence="5">
    <location>
        <begin position="742"/>
        <end position="842"/>
    </location>
</feature>
<feature type="domain" description="Fibronectin type-III" evidence="5">
    <location>
        <begin position="2221"/>
        <end position="2314"/>
    </location>
</feature>
<dbReference type="CDD" id="cd00063">
    <property type="entry name" value="FN3"/>
    <property type="match status" value="20"/>
</dbReference>
<feature type="domain" description="Fibronectin type-III" evidence="5">
    <location>
        <begin position="1237"/>
        <end position="1332"/>
    </location>
</feature>
<accession>A0AAD9FI84</accession>